<evidence type="ECO:0000313" key="1">
    <source>
        <dbReference type="EMBL" id="MCU6706709.1"/>
    </source>
</evidence>
<dbReference type="EMBL" id="JAOQJZ010000015">
    <property type="protein sequence ID" value="MCU6706709.1"/>
    <property type="molecule type" value="Genomic_DNA"/>
</dbReference>
<accession>A0AAE3LIE7</accession>
<dbReference type="Proteomes" id="UP001208131">
    <property type="component" value="Unassembled WGS sequence"/>
</dbReference>
<comment type="caution">
    <text evidence="1">The sequence shown here is derived from an EMBL/GenBank/DDBJ whole genome shotgun (WGS) entry which is preliminary data.</text>
</comment>
<organism evidence="1 2">
    <name type="scientific">Hominimerdicola aceti</name>
    <dbReference type="NCBI Taxonomy" id="2981726"/>
    <lineage>
        <taxon>Bacteria</taxon>
        <taxon>Bacillati</taxon>
        <taxon>Bacillota</taxon>
        <taxon>Clostridia</taxon>
        <taxon>Eubacteriales</taxon>
        <taxon>Oscillospiraceae</taxon>
        <taxon>Hominimerdicola</taxon>
    </lineage>
</organism>
<dbReference type="RefSeq" id="WP_147340424.1">
    <property type="nucleotide sequence ID" value="NZ_JAOQJZ010000015.1"/>
</dbReference>
<name>A0AAE3LIE7_9FIRM</name>
<gene>
    <name evidence="1" type="ORF">OCV57_12360</name>
</gene>
<protein>
    <submittedName>
        <fullName evidence="1">Uncharacterized protein</fullName>
    </submittedName>
</protein>
<keyword evidence="2" id="KW-1185">Reference proteome</keyword>
<proteinExistence type="predicted"/>
<reference evidence="1 2" key="1">
    <citation type="journal article" date="2021" name="ISME Commun">
        <title>Automated analysis of genomic sequences facilitates high-throughput and comprehensive description of bacteria.</title>
        <authorList>
            <person name="Hitch T.C.A."/>
        </authorList>
    </citation>
    <scope>NUCLEOTIDE SEQUENCE [LARGE SCALE GENOMIC DNA]</scope>
    <source>
        <strain evidence="1 2">Sanger_31</strain>
    </source>
</reference>
<dbReference type="AlphaFoldDB" id="A0AAE3LIE7"/>
<sequence length="80" mass="9641">MISQCAEKGWDSMKPEEKYEHIFKCISEICFDYFLSTKTQELLKVNINNTFSQLIDEVVEERNQEIHERFKEKAEKYISE</sequence>
<evidence type="ECO:0000313" key="2">
    <source>
        <dbReference type="Proteomes" id="UP001208131"/>
    </source>
</evidence>